<name>A0A0V1MUA4_9BILA</name>
<accession>A0A0V1MUA4</accession>
<dbReference type="Proteomes" id="UP000054843">
    <property type="component" value="Unassembled WGS sequence"/>
</dbReference>
<protein>
    <submittedName>
        <fullName evidence="1">Uncharacterized protein</fullName>
    </submittedName>
</protein>
<comment type="caution">
    <text evidence="1">The sequence shown here is derived from an EMBL/GenBank/DDBJ whole genome shotgun (WGS) entry which is preliminary data.</text>
</comment>
<dbReference type="AlphaFoldDB" id="A0A0V1MUA4"/>
<dbReference type="EMBL" id="JYDO01000039">
    <property type="protein sequence ID" value="KRZ75380.1"/>
    <property type="molecule type" value="Genomic_DNA"/>
</dbReference>
<reference evidence="1 2" key="1">
    <citation type="submission" date="2015-01" db="EMBL/GenBank/DDBJ databases">
        <title>Evolution of Trichinella species and genotypes.</title>
        <authorList>
            <person name="Korhonen P.K."/>
            <person name="Edoardo P."/>
            <person name="Giuseppe L.R."/>
            <person name="Gasser R.B."/>
        </authorList>
    </citation>
    <scope>NUCLEOTIDE SEQUENCE [LARGE SCALE GENOMIC DNA]</scope>
    <source>
        <strain evidence="1">ISS1980</strain>
    </source>
</reference>
<keyword evidence="2" id="KW-1185">Reference proteome</keyword>
<sequence>MYSTPFRVKWNFRLLCHMSINSDRLEVIARFPRKLPCSCVINGVYKYKNTNGMFPQNSNDLFIALIQNQY</sequence>
<evidence type="ECO:0000313" key="2">
    <source>
        <dbReference type="Proteomes" id="UP000054843"/>
    </source>
</evidence>
<gene>
    <name evidence="1" type="ORF">T10_1124</name>
</gene>
<proteinExistence type="predicted"/>
<organism evidence="1 2">
    <name type="scientific">Trichinella papuae</name>
    <dbReference type="NCBI Taxonomy" id="268474"/>
    <lineage>
        <taxon>Eukaryota</taxon>
        <taxon>Metazoa</taxon>
        <taxon>Ecdysozoa</taxon>
        <taxon>Nematoda</taxon>
        <taxon>Enoplea</taxon>
        <taxon>Dorylaimia</taxon>
        <taxon>Trichinellida</taxon>
        <taxon>Trichinellidae</taxon>
        <taxon>Trichinella</taxon>
    </lineage>
</organism>
<evidence type="ECO:0000313" key="1">
    <source>
        <dbReference type="EMBL" id="KRZ75380.1"/>
    </source>
</evidence>